<keyword evidence="2" id="KW-0808">Transferase</keyword>
<dbReference type="RefSeq" id="WP_343914047.1">
    <property type="nucleotide sequence ID" value="NZ_BAAAGE010000004.1"/>
</dbReference>
<sequence>MNESFDISAASYDEIFTNSHIGKLQRKRVHDFLTSVFPKNESLEILEINCGTGHDAIWLSDLGHRIIATDISSKMIAVANSKLSTSNNQPDFRQLDINKLEETNFNNSFDLIFSDFGGLNCLSPSELENFFKVAATKLKPNGKIIGVIMPKHCLMENLYFIIKGSFKKAFRRNTKNAIDVNLENTSVKTWYYNPKDIRKKSNSYFYINKTKPIGFLIPPSYLESFFKNKLGLLKFLNHLDSFFQHNSTISSYSDHYVITLSKK</sequence>
<evidence type="ECO:0000259" key="3">
    <source>
        <dbReference type="Pfam" id="PF13649"/>
    </source>
</evidence>
<evidence type="ECO:0000313" key="5">
    <source>
        <dbReference type="Proteomes" id="UP001501758"/>
    </source>
</evidence>
<proteinExistence type="predicted"/>
<feature type="domain" description="Methyltransferase" evidence="3">
    <location>
        <begin position="45"/>
        <end position="142"/>
    </location>
</feature>
<organism evidence="4 5">
    <name type="scientific">Aquimarina litoralis</name>
    <dbReference type="NCBI Taxonomy" id="584605"/>
    <lineage>
        <taxon>Bacteria</taxon>
        <taxon>Pseudomonadati</taxon>
        <taxon>Bacteroidota</taxon>
        <taxon>Flavobacteriia</taxon>
        <taxon>Flavobacteriales</taxon>
        <taxon>Flavobacteriaceae</taxon>
        <taxon>Aquimarina</taxon>
    </lineage>
</organism>
<dbReference type="InterPro" id="IPR029063">
    <property type="entry name" value="SAM-dependent_MTases_sf"/>
</dbReference>
<dbReference type="PANTHER" id="PTHR43861:SF1">
    <property type="entry name" value="TRANS-ACONITATE 2-METHYLTRANSFERASE"/>
    <property type="match status" value="1"/>
</dbReference>
<dbReference type="SUPFAM" id="SSF53335">
    <property type="entry name" value="S-adenosyl-L-methionine-dependent methyltransferases"/>
    <property type="match status" value="1"/>
</dbReference>
<dbReference type="Proteomes" id="UP001501758">
    <property type="component" value="Unassembled WGS sequence"/>
</dbReference>
<dbReference type="CDD" id="cd02440">
    <property type="entry name" value="AdoMet_MTases"/>
    <property type="match status" value="1"/>
</dbReference>
<evidence type="ECO:0000256" key="2">
    <source>
        <dbReference type="ARBA" id="ARBA00022679"/>
    </source>
</evidence>
<protein>
    <recommendedName>
        <fullName evidence="3">Methyltransferase domain-containing protein</fullName>
    </recommendedName>
</protein>
<evidence type="ECO:0000313" key="4">
    <source>
        <dbReference type="EMBL" id="GAA0729786.1"/>
    </source>
</evidence>
<dbReference type="Pfam" id="PF13649">
    <property type="entry name" value="Methyltransf_25"/>
    <property type="match status" value="1"/>
</dbReference>
<dbReference type="InterPro" id="IPR041698">
    <property type="entry name" value="Methyltransf_25"/>
</dbReference>
<dbReference type="PANTHER" id="PTHR43861">
    <property type="entry name" value="TRANS-ACONITATE 2-METHYLTRANSFERASE-RELATED"/>
    <property type="match status" value="1"/>
</dbReference>
<keyword evidence="1" id="KW-0489">Methyltransferase</keyword>
<dbReference type="EMBL" id="BAAAGE010000004">
    <property type="protein sequence ID" value="GAA0729786.1"/>
    <property type="molecule type" value="Genomic_DNA"/>
</dbReference>
<accession>A0ABP3UC39</accession>
<name>A0ABP3UC39_9FLAO</name>
<gene>
    <name evidence="4" type="ORF">GCM10009430_40280</name>
</gene>
<reference evidence="5" key="1">
    <citation type="journal article" date="2019" name="Int. J. Syst. Evol. Microbiol.">
        <title>The Global Catalogue of Microorganisms (GCM) 10K type strain sequencing project: providing services to taxonomists for standard genome sequencing and annotation.</title>
        <authorList>
            <consortium name="The Broad Institute Genomics Platform"/>
            <consortium name="The Broad Institute Genome Sequencing Center for Infectious Disease"/>
            <person name="Wu L."/>
            <person name="Ma J."/>
        </authorList>
    </citation>
    <scope>NUCLEOTIDE SEQUENCE [LARGE SCALE GENOMIC DNA]</scope>
    <source>
        <strain evidence="5">JCM 15974</strain>
    </source>
</reference>
<comment type="caution">
    <text evidence="4">The sequence shown here is derived from an EMBL/GenBank/DDBJ whole genome shotgun (WGS) entry which is preliminary data.</text>
</comment>
<evidence type="ECO:0000256" key="1">
    <source>
        <dbReference type="ARBA" id="ARBA00022603"/>
    </source>
</evidence>
<dbReference type="Gene3D" id="3.40.50.150">
    <property type="entry name" value="Vaccinia Virus protein VP39"/>
    <property type="match status" value="1"/>
</dbReference>
<keyword evidence="5" id="KW-1185">Reference proteome</keyword>